<feature type="compositionally biased region" description="Basic and acidic residues" evidence="6">
    <location>
        <begin position="326"/>
        <end position="338"/>
    </location>
</feature>
<dbReference type="Proteomes" id="UP001383192">
    <property type="component" value="Unassembled WGS sequence"/>
</dbReference>
<feature type="region of interest" description="Disordered" evidence="6">
    <location>
        <begin position="576"/>
        <end position="639"/>
    </location>
</feature>
<feature type="compositionally biased region" description="Polar residues" evidence="6">
    <location>
        <begin position="183"/>
        <end position="195"/>
    </location>
</feature>
<feature type="domain" description="LIM zinc-binding" evidence="7">
    <location>
        <begin position="809"/>
        <end position="870"/>
    </location>
</feature>
<gene>
    <name evidence="8" type="ORF">VNI00_001744</name>
</gene>
<dbReference type="PANTHER" id="PTHR24207">
    <property type="entry name" value="ZYX102 PROTEIN"/>
    <property type="match status" value="1"/>
</dbReference>
<name>A0AAW0E5M7_9AGAR</name>
<feature type="compositionally biased region" description="Low complexity" evidence="6">
    <location>
        <begin position="444"/>
        <end position="467"/>
    </location>
</feature>
<keyword evidence="4 5" id="KW-0440">LIM domain</keyword>
<feature type="compositionally biased region" description="Polar residues" evidence="6">
    <location>
        <begin position="469"/>
        <end position="485"/>
    </location>
</feature>
<dbReference type="SMART" id="SM00132">
    <property type="entry name" value="LIM"/>
    <property type="match status" value="2"/>
</dbReference>
<evidence type="ECO:0000313" key="8">
    <source>
        <dbReference type="EMBL" id="KAK7059118.1"/>
    </source>
</evidence>
<dbReference type="InterPro" id="IPR001781">
    <property type="entry name" value="Znf_LIM"/>
</dbReference>
<keyword evidence="2" id="KW-0677">Repeat</keyword>
<dbReference type="Gene3D" id="2.10.110.10">
    <property type="entry name" value="Cysteine Rich Protein"/>
    <property type="match status" value="3"/>
</dbReference>
<evidence type="ECO:0000256" key="3">
    <source>
        <dbReference type="ARBA" id="ARBA00022833"/>
    </source>
</evidence>
<protein>
    <recommendedName>
        <fullName evidence="7">LIM zinc-binding domain-containing protein</fullName>
    </recommendedName>
</protein>
<dbReference type="PROSITE" id="PS00478">
    <property type="entry name" value="LIM_DOMAIN_1"/>
    <property type="match status" value="1"/>
</dbReference>
<accession>A0AAW0E5M7</accession>
<dbReference type="GO" id="GO:0046872">
    <property type="term" value="F:metal ion binding"/>
    <property type="evidence" value="ECO:0007669"/>
    <property type="project" value="UniProtKB-KW"/>
</dbReference>
<keyword evidence="1 5" id="KW-0479">Metal-binding</keyword>
<feature type="compositionally biased region" description="Polar residues" evidence="6">
    <location>
        <begin position="254"/>
        <end position="263"/>
    </location>
</feature>
<reference evidence="8 9" key="1">
    <citation type="submission" date="2024-01" db="EMBL/GenBank/DDBJ databases">
        <title>A draft genome for a cacao thread blight-causing isolate of Paramarasmius palmivorus.</title>
        <authorList>
            <person name="Baruah I.K."/>
            <person name="Bukari Y."/>
            <person name="Amoako-Attah I."/>
            <person name="Meinhardt L.W."/>
            <person name="Bailey B.A."/>
            <person name="Cohen S.P."/>
        </authorList>
    </citation>
    <scope>NUCLEOTIDE SEQUENCE [LARGE SCALE GENOMIC DNA]</scope>
    <source>
        <strain evidence="8 9">GH-12</strain>
    </source>
</reference>
<dbReference type="CDD" id="cd08368">
    <property type="entry name" value="LIM"/>
    <property type="match status" value="2"/>
</dbReference>
<evidence type="ECO:0000256" key="4">
    <source>
        <dbReference type="ARBA" id="ARBA00023038"/>
    </source>
</evidence>
<dbReference type="EMBL" id="JAYKXP010000004">
    <property type="protein sequence ID" value="KAK7059118.1"/>
    <property type="molecule type" value="Genomic_DNA"/>
</dbReference>
<evidence type="ECO:0000259" key="7">
    <source>
        <dbReference type="PROSITE" id="PS50023"/>
    </source>
</evidence>
<dbReference type="Pfam" id="PF00412">
    <property type="entry name" value="LIM"/>
    <property type="match status" value="2"/>
</dbReference>
<keyword evidence="9" id="KW-1185">Reference proteome</keyword>
<feature type="region of interest" description="Disordered" evidence="6">
    <location>
        <begin position="444"/>
        <end position="508"/>
    </location>
</feature>
<feature type="region of interest" description="Disordered" evidence="6">
    <location>
        <begin position="37"/>
        <end position="357"/>
    </location>
</feature>
<feature type="compositionally biased region" description="Low complexity" evidence="6">
    <location>
        <begin position="290"/>
        <end position="312"/>
    </location>
</feature>
<organism evidence="8 9">
    <name type="scientific">Paramarasmius palmivorus</name>
    <dbReference type="NCBI Taxonomy" id="297713"/>
    <lineage>
        <taxon>Eukaryota</taxon>
        <taxon>Fungi</taxon>
        <taxon>Dikarya</taxon>
        <taxon>Basidiomycota</taxon>
        <taxon>Agaricomycotina</taxon>
        <taxon>Agaricomycetes</taxon>
        <taxon>Agaricomycetidae</taxon>
        <taxon>Agaricales</taxon>
        <taxon>Marasmiineae</taxon>
        <taxon>Marasmiaceae</taxon>
        <taxon>Paramarasmius</taxon>
    </lineage>
</organism>
<dbReference type="PANTHER" id="PTHR24207:SF2">
    <property type="entry name" value="ZYX102 PROTEIN"/>
    <property type="match status" value="1"/>
</dbReference>
<feature type="compositionally biased region" description="Low complexity" evidence="6">
    <location>
        <begin position="265"/>
        <end position="282"/>
    </location>
</feature>
<feature type="compositionally biased region" description="Polar residues" evidence="6">
    <location>
        <begin position="148"/>
        <end position="161"/>
    </location>
</feature>
<evidence type="ECO:0000256" key="5">
    <source>
        <dbReference type="PROSITE-ProRule" id="PRU00125"/>
    </source>
</evidence>
<feature type="compositionally biased region" description="Pro residues" evidence="6">
    <location>
        <begin position="42"/>
        <end position="58"/>
    </location>
</feature>
<evidence type="ECO:0000256" key="2">
    <source>
        <dbReference type="ARBA" id="ARBA00022737"/>
    </source>
</evidence>
<feature type="compositionally biased region" description="Polar residues" evidence="6">
    <location>
        <begin position="618"/>
        <end position="627"/>
    </location>
</feature>
<sequence>MAPPARSMVAPPPPMVAPVAPPPMVSRVASHPLPVTRTQVAPLPPPAQVAPIAPPRKPNPILDGPSNTSPTKGNFVPLWKRNTVSPRVVAAANSTPPPIPSPSRGRPLPTPGAPKSQSAFTAPPPPPPVESSEESSDDEGFLRYANAKRSQSQIQPQSQTMERVYSAPAVPSSGPRPPPSMSNTRSAPGVKSNTLRFAAMSLDNDAKGEWPVDLPRLPRAPGSNIDLDEPPPRPAEEYLRRSPSPAFGTRGRQESPTRTSQDYSRPPQQYAHPQPQYSQPQPQSQPPSRPQSQHYPRSQPEYSQPPSSPQSQHYTRAQAEPPARPQSEHYARAREESPTRPQSQHYTHTREESPTRPQAAVSALRTFSSRASIETPVSALFTVPGGTAVKAAITALFALSARATIETSVAALFTSSGRVLPTTAVHTISTTVETAISALFASSAQYSQPQPQPQQSPSRPQSQHYSHAQPPSQHYTQPRTPSPKSTAPAININIESPAPLGGRDRVGHGDLERMERESEGSTSPGIPEIRLPDEVPKINLPDEVPRIILPDEVQVQVPKINLPDDDEPRQVPMINLPDDDDDDGIPSINVTPAEPKPKPAPQPQPIVYEVPGMGVSQGIPSQPSTSYPKPPHQHPQRHPSSLTCSTCHLPIIGRLVSAMSLKFHPSCFRCTSCHTLLEHISSYESPTTHLPYCGLCYHEEHAPKCWHCQTPIYEERFISLDDGELGRRCYHEQHFFCAECGDPFLSPSSASRLNRGVWERGRGGAGAGNGEMAFEGDGTFRYTEDDEVGFTVYKGYPYCEPCHVRLRLPKCKRCKKPLRQDTDAVEALGGKWCWGCFRCAGCDEPFEEPAFYERDKKAWCERCFSVILRNEV</sequence>
<dbReference type="PROSITE" id="PS50023">
    <property type="entry name" value="LIM_DOMAIN_2"/>
    <property type="match status" value="2"/>
</dbReference>
<evidence type="ECO:0000313" key="9">
    <source>
        <dbReference type="Proteomes" id="UP001383192"/>
    </source>
</evidence>
<dbReference type="SUPFAM" id="SSF57716">
    <property type="entry name" value="Glucocorticoid receptor-like (DNA-binding domain)"/>
    <property type="match status" value="4"/>
</dbReference>
<dbReference type="GO" id="GO:0030695">
    <property type="term" value="F:GTPase regulator activity"/>
    <property type="evidence" value="ECO:0007669"/>
    <property type="project" value="UniProtKB-ARBA"/>
</dbReference>
<proteinExistence type="predicted"/>
<feature type="domain" description="LIM zinc-binding" evidence="7">
    <location>
        <begin position="642"/>
        <end position="703"/>
    </location>
</feature>
<comment type="caution">
    <text evidence="8">The sequence shown here is derived from an EMBL/GenBank/DDBJ whole genome shotgun (WGS) entry which is preliminary data.</text>
</comment>
<feature type="region of interest" description="Disordered" evidence="6">
    <location>
        <begin position="513"/>
        <end position="532"/>
    </location>
</feature>
<feature type="compositionally biased region" description="Basic and acidic residues" evidence="6">
    <location>
        <begin position="230"/>
        <end position="240"/>
    </location>
</feature>
<evidence type="ECO:0000256" key="6">
    <source>
        <dbReference type="SAM" id="MobiDB-lite"/>
    </source>
</evidence>
<dbReference type="AlphaFoldDB" id="A0AAW0E5M7"/>
<keyword evidence="3 5" id="KW-0862">Zinc</keyword>
<evidence type="ECO:0000256" key="1">
    <source>
        <dbReference type="ARBA" id="ARBA00022723"/>
    </source>
</evidence>